<feature type="region of interest" description="Disordered" evidence="1">
    <location>
        <begin position="1"/>
        <end position="38"/>
    </location>
</feature>
<organism evidence="2 3">
    <name type="scientific">Dietzia aerolata</name>
    <dbReference type="NCBI Taxonomy" id="595984"/>
    <lineage>
        <taxon>Bacteria</taxon>
        <taxon>Bacillati</taxon>
        <taxon>Actinomycetota</taxon>
        <taxon>Actinomycetes</taxon>
        <taxon>Mycobacteriales</taxon>
        <taxon>Dietziaceae</taxon>
        <taxon>Dietzia</taxon>
    </lineage>
</organism>
<accession>A0ABV5JSJ9</accession>
<comment type="caution">
    <text evidence="2">The sequence shown here is derived from an EMBL/GenBank/DDBJ whole genome shotgun (WGS) entry which is preliminary data.</text>
</comment>
<name>A0ABV5JSJ9_9ACTN</name>
<protein>
    <submittedName>
        <fullName evidence="2">Uncharacterized protein</fullName>
    </submittedName>
</protein>
<proteinExistence type="predicted"/>
<keyword evidence="3" id="KW-1185">Reference proteome</keyword>
<feature type="compositionally biased region" description="Low complexity" evidence="1">
    <location>
        <begin position="15"/>
        <end position="32"/>
    </location>
</feature>
<evidence type="ECO:0000313" key="3">
    <source>
        <dbReference type="Proteomes" id="UP001589700"/>
    </source>
</evidence>
<evidence type="ECO:0000313" key="2">
    <source>
        <dbReference type="EMBL" id="MFB9260712.1"/>
    </source>
</evidence>
<dbReference type="Proteomes" id="UP001589700">
    <property type="component" value="Unassembled WGS sequence"/>
</dbReference>
<reference evidence="2 3" key="1">
    <citation type="submission" date="2024-09" db="EMBL/GenBank/DDBJ databases">
        <authorList>
            <person name="Sun Q."/>
            <person name="Mori K."/>
        </authorList>
    </citation>
    <scope>NUCLEOTIDE SEQUENCE [LARGE SCALE GENOMIC DNA]</scope>
    <source>
        <strain evidence="2 3">CCM 7659</strain>
    </source>
</reference>
<sequence>MTSLLPEPSLTQAETSPSSSVPTPSITTATPSVKAGVGDSPIPVGDAFARLEDIDGRTHLAVSRDGAEVCSADVDGASRIEEADGDLTVTVAGRTSKVDVETCELT</sequence>
<dbReference type="RefSeq" id="WP_380023864.1">
    <property type="nucleotide sequence ID" value="NZ_JBHMDY010000008.1"/>
</dbReference>
<gene>
    <name evidence="2" type="ORF">ACFFVD_12955</name>
</gene>
<feature type="compositionally biased region" description="Polar residues" evidence="1">
    <location>
        <begin position="1"/>
        <end position="14"/>
    </location>
</feature>
<evidence type="ECO:0000256" key="1">
    <source>
        <dbReference type="SAM" id="MobiDB-lite"/>
    </source>
</evidence>
<dbReference type="EMBL" id="JBHMDY010000008">
    <property type="protein sequence ID" value="MFB9260712.1"/>
    <property type="molecule type" value="Genomic_DNA"/>
</dbReference>